<feature type="transmembrane region" description="Helical" evidence="6">
    <location>
        <begin position="383"/>
        <end position="402"/>
    </location>
</feature>
<feature type="transmembrane region" description="Helical" evidence="6">
    <location>
        <begin position="423"/>
        <end position="449"/>
    </location>
</feature>
<dbReference type="Pfam" id="PF07690">
    <property type="entry name" value="MFS_1"/>
    <property type="match status" value="1"/>
</dbReference>
<feature type="transmembrane region" description="Helical" evidence="6">
    <location>
        <begin position="194"/>
        <end position="214"/>
    </location>
</feature>
<proteinExistence type="predicted"/>
<evidence type="ECO:0000256" key="1">
    <source>
        <dbReference type="ARBA" id="ARBA00004141"/>
    </source>
</evidence>
<feature type="transmembrane region" description="Helical" evidence="6">
    <location>
        <begin position="69"/>
        <end position="89"/>
    </location>
</feature>
<dbReference type="GO" id="GO:0022857">
    <property type="term" value="F:transmembrane transporter activity"/>
    <property type="evidence" value="ECO:0007669"/>
    <property type="project" value="InterPro"/>
</dbReference>
<feature type="transmembrane region" description="Helical" evidence="6">
    <location>
        <begin position="226"/>
        <end position="245"/>
    </location>
</feature>
<comment type="subcellular location">
    <subcellularLocation>
        <location evidence="1">Membrane</location>
        <topology evidence="1">Multi-pass membrane protein</topology>
    </subcellularLocation>
</comment>
<keyword evidence="9" id="KW-1185">Reference proteome</keyword>
<dbReference type="PROSITE" id="PS50850">
    <property type="entry name" value="MFS"/>
    <property type="match status" value="1"/>
</dbReference>
<evidence type="ECO:0000313" key="8">
    <source>
        <dbReference type="EMBL" id="MBA4612693.1"/>
    </source>
</evidence>
<feature type="region of interest" description="Disordered" evidence="5">
    <location>
        <begin position="1"/>
        <end position="26"/>
    </location>
</feature>
<evidence type="ECO:0000259" key="7">
    <source>
        <dbReference type="PROSITE" id="PS50850"/>
    </source>
</evidence>
<dbReference type="InterPro" id="IPR020846">
    <property type="entry name" value="MFS_dom"/>
</dbReference>
<evidence type="ECO:0000256" key="3">
    <source>
        <dbReference type="ARBA" id="ARBA00022989"/>
    </source>
</evidence>
<dbReference type="EMBL" id="JACEON010000012">
    <property type="protein sequence ID" value="MBA4612693.1"/>
    <property type="molecule type" value="Genomic_DNA"/>
</dbReference>
<gene>
    <name evidence="8" type="ORF">H1W37_13580</name>
</gene>
<evidence type="ECO:0000313" key="9">
    <source>
        <dbReference type="Proteomes" id="UP000559404"/>
    </source>
</evidence>
<feature type="transmembrane region" description="Helical" evidence="6">
    <location>
        <begin position="299"/>
        <end position="320"/>
    </location>
</feature>
<dbReference type="Gene3D" id="1.20.1250.20">
    <property type="entry name" value="MFS general substrate transporter like domains"/>
    <property type="match status" value="1"/>
</dbReference>
<accession>A0A838Y0W2</accession>
<sequence>MPGVPKDTAPEPGANHDARSGPGTGAVSTQGSLWMLAVILCGQALAAMDTAIVNVAAPTLQAELGLSGASLQLTVAGYGLAYASFLITAARLGDLYGYRRLFMLGVTVFTISSLVCGTAQTAGVLIVGRILQGLGAALLVPQVLSLIQLSYSGAAKARAVGLYSMILGLGAAAGQLLGGVIVDVDLWSLSWRPAFLVNIPVGVALIGLALFFLPRIVERRRVRLDLVGVLAITGVALCVLIPLTFGREFGWPLWSLAMIGVGLLALVAFWRYEQALSGRGGAPLLDPALLTVRGVPQGLGIVAVGFIGYGGWLLTVALYLQVGLGFSPLVSGVTFGAYAAGFGVWNLFWSRLPDRIVAHAPSVALATLLCASLAFGFLVSDGWWHPVLGPLLLFAAGSGHGLSFGTSVHRMTAVIPSSFAASLSGLVTSCSQFSIVTGTALLGSVYFAVAASVPDGENGSGAGMGAVAFAVAIGAGLGLILSARLPSTSLISQIKSARPSDG</sequence>
<keyword evidence="3 6" id="KW-1133">Transmembrane helix</keyword>
<dbReference type="AlphaFoldDB" id="A0A838Y0W2"/>
<protein>
    <submittedName>
        <fullName evidence="8">MFS transporter</fullName>
    </submittedName>
</protein>
<reference evidence="8 9" key="1">
    <citation type="submission" date="2020-07" db="EMBL/GenBank/DDBJ databases">
        <authorList>
            <person name="Li M."/>
        </authorList>
    </citation>
    <scope>NUCLEOTIDE SEQUENCE [LARGE SCALE GENOMIC DNA]</scope>
    <source>
        <strain evidence="8 9">DSM 23284</strain>
    </source>
</reference>
<organism evidence="8 9">
    <name type="scientific">Stappia taiwanensis</name>
    <dbReference type="NCBI Taxonomy" id="992267"/>
    <lineage>
        <taxon>Bacteria</taxon>
        <taxon>Pseudomonadati</taxon>
        <taxon>Pseudomonadota</taxon>
        <taxon>Alphaproteobacteria</taxon>
        <taxon>Hyphomicrobiales</taxon>
        <taxon>Stappiaceae</taxon>
        <taxon>Stappia</taxon>
    </lineage>
</organism>
<evidence type="ECO:0000256" key="6">
    <source>
        <dbReference type="SAM" id="Phobius"/>
    </source>
</evidence>
<dbReference type="GO" id="GO:0016020">
    <property type="term" value="C:membrane"/>
    <property type="evidence" value="ECO:0007669"/>
    <property type="project" value="UniProtKB-SubCell"/>
</dbReference>
<feature type="transmembrane region" description="Helical" evidence="6">
    <location>
        <begin position="101"/>
        <end position="120"/>
    </location>
</feature>
<dbReference type="InterPro" id="IPR011701">
    <property type="entry name" value="MFS"/>
</dbReference>
<dbReference type="PANTHER" id="PTHR42718:SF39">
    <property type="entry name" value="ACTINORHODIN TRANSPORTER-RELATED"/>
    <property type="match status" value="1"/>
</dbReference>
<evidence type="ECO:0000256" key="5">
    <source>
        <dbReference type="SAM" id="MobiDB-lite"/>
    </source>
</evidence>
<comment type="caution">
    <text evidence="8">The sequence shown here is derived from an EMBL/GenBank/DDBJ whole genome shotgun (WGS) entry which is preliminary data.</text>
</comment>
<feature type="transmembrane region" description="Helical" evidence="6">
    <location>
        <begin position="461"/>
        <end position="481"/>
    </location>
</feature>
<feature type="transmembrane region" description="Helical" evidence="6">
    <location>
        <begin position="159"/>
        <end position="182"/>
    </location>
</feature>
<feature type="transmembrane region" description="Helical" evidence="6">
    <location>
        <begin position="251"/>
        <end position="270"/>
    </location>
</feature>
<feature type="transmembrane region" description="Helical" evidence="6">
    <location>
        <begin position="356"/>
        <end position="377"/>
    </location>
</feature>
<dbReference type="PANTHER" id="PTHR42718">
    <property type="entry name" value="MAJOR FACILITATOR SUPERFAMILY MULTIDRUG TRANSPORTER MFSC"/>
    <property type="match status" value="1"/>
</dbReference>
<feature type="transmembrane region" description="Helical" evidence="6">
    <location>
        <begin position="326"/>
        <end position="349"/>
    </location>
</feature>
<dbReference type="Gene3D" id="1.20.1720.10">
    <property type="entry name" value="Multidrug resistance protein D"/>
    <property type="match status" value="1"/>
</dbReference>
<dbReference type="RefSeq" id="WP_181760876.1">
    <property type="nucleotide sequence ID" value="NZ_BMCR01000003.1"/>
</dbReference>
<dbReference type="InterPro" id="IPR036259">
    <property type="entry name" value="MFS_trans_sf"/>
</dbReference>
<feature type="transmembrane region" description="Helical" evidence="6">
    <location>
        <begin position="33"/>
        <end position="57"/>
    </location>
</feature>
<name>A0A838Y0W2_9HYPH</name>
<evidence type="ECO:0000256" key="2">
    <source>
        <dbReference type="ARBA" id="ARBA00022692"/>
    </source>
</evidence>
<reference evidence="8 9" key="2">
    <citation type="submission" date="2020-08" db="EMBL/GenBank/DDBJ databases">
        <title>Stappia taiwanensis sp. nov., isolated from a coastal thermal spring.</title>
        <authorList>
            <person name="Kampfer P."/>
        </authorList>
    </citation>
    <scope>NUCLEOTIDE SEQUENCE [LARGE SCALE GENOMIC DNA]</scope>
    <source>
        <strain evidence="8 9">DSM 23284</strain>
    </source>
</reference>
<feature type="transmembrane region" description="Helical" evidence="6">
    <location>
        <begin position="126"/>
        <end position="147"/>
    </location>
</feature>
<dbReference type="CDD" id="cd17321">
    <property type="entry name" value="MFS_MMR_MDR_like"/>
    <property type="match status" value="1"/>
</dbReference>
<evidence type="ECO:0000256" key="4">
    <source>
        <dbReference type="ARBA" id="ARBA00023136"/>
    </source>
</evidence>
<keyword evidence="2 6" id="KW-0812">Transmembrane</keyword>
<dbReference type="Proteomes" id="UP000559404">
    <property type="component" value="Unassembled WGS sequence"/>
</dbReference>
<keyword evidence="4 6" id="KW-0472">Membrane</keyword>
<dbReference type="SUPFAM" id="SSF103473">
    <property type="entry name" value="MFS general substrate transporter"/>
    <property type="match status" value="1"/>
</dbReference>
<dbReference type="PRINTS" id="PR01036">
    <property type="entry name" value="TCRTETB"/>
</dbReference>
<feature type="domain" description="Major facilitator superfamily (MFS) profile" evidence="7">
    <location>
        <begin position="35"/>
        <end position="490"/>
    </location>
</feature>